<name>A0AAV0YRG9_VICFA</name>
<dbReference type="AlphaFoldDB" id="A0AAV0YRG9"/>
<accession>A0AAV0YRG9</accession>
<protein>
    <submittedName>
        <fullName evidence="1">Uncharacterized protein</fullName>
    </submittedName>
</protein>
<reference evidence="1 2" key="1">
    <citation type="submission" date="2023-01" db="EMBL/GenBank/DDBJ databases">
        <authorList>
            <person name="Kreplak J."/>
        </authorList>
    </citation>
    <scope>NUCLEOTIDE SEQUENCE [LARGE SCALE GENOMIC DNA]</scope>
</reference>
<evidence type="ECO:0000313" key="2">
    <source>
        <dbReference type="Proteomes" id="UP001157006"/>
    </source>
</evidence>
<organism evidence="1 2">
    <name type="scientific">Vicia faba</name>
    <name type="common">Broad bean</name>
    <name type="synonym">Faba vulgaris</name>
    <dbReference type="NCBI Taxonomy" id="3906"/>
    <lineage>
        <taxon>Eukaryota</taxon>
        <taxon>Viridiplantae</taxon>
        <taxon>Streptophyta</taxon>
        <taxon>Embryophyta</taxon>
        <taxon>Tracheophyta</taxon>
        <taxon>Spermatophyta</taxon>
        <taxon>Magnoliopsida</taxon>
        <taxon>eudicotyledons</taxon>
        <taxon>Gunneridae</taxon>
        <taxon>Pentapetalae</taxon>
        <taxon>rosids</taxon>
        <taxon>fabids</taxon>
        <taxon>Fabales</taxon>
        <taxon>Fabaceae</taxon>
        <taxon>Papilionoideae</taxon>
        <taxon>50 kb inversion clade</taxon>
        <taxon>NPAAA clade</taxon>
        <taxon>Hologalegina</taxon>
        <taxon>IRL clade</taxon>
        <taxon>Fabeae</taxon>
        <taxon>Vicia</taxon>
    </lineage>
</organism>
<keyword evidence="2" id="KW-1185">Reference proteome</keyword>
<gene>
    <name evidence="1" type="ORF">VFH_I291640</name>
</gene>
<evidence type="ECO:0000313" key="1">
    <source>
        <dbReference type="EMBL" id="CAI8587274.1"/>
    </source>
</evidence>
<proteinExistence type="predicted"/>
<dbReference type="Proteomes" id="UP001157006">
    <property type="component" value="Chromosome 1L"/>
</dbReference>
<dbReference type="EMBL" id="OX451736">
    <property type="protein sequence ID" value="CAI8587274.1"/>
    <property type="molecule type" value="Genomic_DNA"/>
</dbReference>
<sequence>MLVDVAPPTGMVRILLHPFQPDSRGETSSGTTRNVGILSDSQWLSHMSSPPAPALLVRLGHCTLKEDQASTSEKDCSYLDNLIDEALDEELLSFSNRDR</sequence>